<dbReference type="PATRIC" id="fig|1125717.3.peg.1760"/>
<name>J0MZ15_9ACTO</name>
<evidence type="ECO:0000313" key="1">
    <source>
        <dbReference type="EMBL" id="EJF37337.1"/>
    </source>
</evidence>
<sequence>MNARSGPALTVYSAERVELGGPVTARWITKIANYLQNEAGAPLFGDEEPHPARLHTRIEPWQQILWEVTARCLGWEILDTPRLLPGDFAVGADVDGLLARAAAAGAHALAQPAAHLAFAWDGPLPQGVLDALQEIGAQSDAPDHPTPDLVEAVLDEALAGSHPHPEPAGDRVALLWSARHCPGQVLDQWARGRSVVIIDPAHHKPIDAQALLAAEGMEGPITIYVPSNH</sequence>
<proteinExistence type="predicted"/>
<keyword evidence="2" id="KW-1185">Reference proteome</keyword>
<dbReference type="AlphaFoldDB" id="J0MZ15"/>
<gene>
    <name evidence="1" type="ORF">HMPREF1317_1156</name>
</gene>
<organism evidence="1 2">
    <name type="scientific">Schaalia georgiae F0490</name>
    <dbReference type="NCBI Taxonomy" id="1125717"/>
    <lineage>
        <taxon>Bacteria</taxon>
        <taxon>Bacillati</taxon>
        <taxon>Actinomycetota</taxon>
        <taxon>Actinomycetes</taxon>
        <taxon>Actinomycetales</taxon>
        <taxon>Actinomycetaceae</taxon>
        <taxon>Schaalia</taxon>
    </lineage>
</organism>
<dbReference type="EMBL" id="AKFS01000280">
    <property type="protein sequence ID" value="EJF37337.1"/>
    <property type="molecule type" value="Genomic_DNA"/>
</dbReference>
<protein>
    <submittedName>
        <fullName evidence="1">Uncharacterized protein</fullName>
    </submittedName>
</protein>
<dbReference type="Proteomes" id="UP000004578">
    <property type="component" value="Unassembled WGS sequence"/>
</dbReference>
<reference evidence="1 2" key="1">
    <citation type="submission" date="2012-05" db="EMBL/GenBank/DDBJ databases">
        <authorList>
            <person name="Harkins D.M."/>
            <person name="Madupu R."/>
            <person name="Durkin A.S."/>
            <person name="Torralba M."/>
            <person name="Methe B."/>
            <person name="Sutton G.G."/>
            <person name="Nelson K.E."/>
        </authorList>
    </citation>
    <scope>NUCLEOTIDE SEQUENCE [LARGE SCALE GENOMIC DNA]</scope>
    <source>
        <strain evidence="1 2">F0490</strain>
    </source>
</reference>
<accession>J0MZ15</accession>
<comment type="caution">
    <text evidence="1">The sequence shown here is derived from an EMBL/GenBank/DDBJ whole genome shotgun (WGS) entry which is preliminary data.</text>
</comment>
<dbReference type="OrthoDB" id="3396763at2"/>
<evidence type="ECO:0000313" key="2">
    <source>
        <dbReference type="Proteomes" id="UP000004578"/>
    </source>
</evidence>